<dbReference type="Pfam" id="PF08506">
    <property type="entry name" value="Cse1"/>
    <property type="match status" value="1"/>
</dbReference>
<dbReference type="PANTHER" id="PTHR10997">
    <property type="entry name" value="IMPORTIN-7, 8, 11"/>
    <property type="match status" value="1"/>
</dbReference>
<comment type="caution">
    <text evidence="10">The sequence shown here is derived from an EMBL/GenBank/DDBJ whole genome shotgun (WGS) entry which is preliminary data.</text>
</comment>
<dbReference type="SUPFAM" id="SSF48371">
    <property type="entry name" value="ARM repeat"/>
    <property type="match status" value="1"/>
</dbReference>
<evidence type="ECO:0000256" key="8">
    <source>
        <dbReference type="SAM" id="MobiDB-lite"/>
    </source>
</evidence>
<dbReference type="EMBL" id="JARGDH010000001">
    <property type="protein sequence ID" value="KAL0280329.1"/>
    <property type="molecule type" value="Genomic_DNA"/>
</dbReference>
<dbReference type="InterPro" id="IPR058669">
    <property type="entry name" value="TPR_IPO7/11-like"/>
</dbReference>
<keyword evidence="6" id="KW-0653">Protein transport</keyword>
<evidence type="ECO:0000256" key="4">
    <source>
        <dbReference type="ARBA" id="ARBA00022448"/>
    </source>
</evidence>
<dbReference type="GO" id="GO:0006606">
    <property type="term" value="P:protein import into nucleus"/>
    <property type="evidence" value="ECO:0007669"/>
    <property type="project" value="TreeGrafter"/>
</dbReference>
<dbReference type="GO" id="GO:0005635">
    <property type="term" value="C:nuclear envelope"/>
    <property type="evidence" value="ECO:0007669"/>
    <property type="project" value="TreeGrafter"/>
</dbReference>
<dbReference type="InterPro" id="IPR013713">
    <property type="entry name" value="XPO2_central"/>
</dbReference>
<evidence type="ECO:0000256" key="1">
    <source>
        <dbReference type="ARBA" id="ARBA00004123"/>
    </source>
</evidence>
<sequence length="1084" mass="124843">MDTGKLIYLFRMTIDPNQRNEAEKQLAEIHKIISFTPSLLQLLMLNEVDMPVRQAVVIYLKHEIESHWVEKEVGPGQPMPFTIHEQDRAMIREAIVDAIVCAPDLIRTQLAQCISIIIKHDFPSKWTQIVDKISIYLQNPNVAGWSGALLCLYQLVKNFEYKKSEERAPLNEAMNLLFPMMYQLCVQLLSDQSEQSVLLQKQILKTYFAFTQQTLPLDLITKELFSQWMEICREVIDRPVPDQTNQVDEEYRAALPWWKCKKWALHIINRMFERYGSPGNVTNEYGEFSKWFLKTFSAGILEVLLKVLDQYRRKIYVSPRVLQKTLNYLNQGVSYAYSWKFLKPHMYTIIQDVLFPMMSYTDADEELWESNPYEYVRVKFDIFEDFVSPVTAAQTLLHSACKKRKDMLQKAMIFVMQVLTSPNADPKQKDGALHMVGTLADVLKRKKLYKDQMENMLCQHVFPEYSSPRGHMRARACWVLHYFSEIKFTEDAVLAEAVRLTSNALLEDRDVPVKVEAAIALQMLLNNQSRVRKYLEPQIKAIALELLNIIRETENDDLTNVMQKIVYTYSEQIMPIAVDICQHLATTFSKVLESDESSDEKAIAAMGLLNTIETLLSVMEENSGIMARLQPIVLQVIGDIFQRSVTEFYEEALSLVYDLTSKTISPDMWQILELMYKVFQKDGFDYFTDMMPSLHNYVTVDTEAFLSNENHVLAMFNMCKAVLTGDTNEEPECHAAKLLEVIILQCKGRIDHCIPPFVELVLQRLMRELKTSELRTMCLQVVIAALYYNYQLLFETLEKIQCDNSGESMTTRFIKQWIIDTDCFLGLHDRKLCVLGLCQLISMSPNRPPILNELAGRIIPSLILLFEGLKRAYVAKAQESDEEESEDESEGDQGSCNSVDMYCKGDSVRNTAKPNALSKLVGHARRKTDVLSSDEDDIDETGAEYLESLQSSIRAKDFPNLTASLKYDDDDTDDEDYEPNEETELETYTTPLDNETCEIDEYVVFKEVFQNLQVNDPSWFQVLTENLTAAEQKSLQEVIVLADQRKAAAESKRIEQSGGNMRYSGGKCINHRRRYLVIEPGKFS</sequence>
<comment type="similarity">
    <text evidence="3">Belongs to the importin beta family.</text>
</comment>
<accession>A0AAW2IDM5</accession>
<evidence type="ECO:0000256" key="3">
    <source>
        <dbReference type="ARBA" id="ARBA00007991"/>
    </source>
</evidence>
<dbReference type="FunFam" id="1.25.10.10:FF:000813">
    <property type="entry name" value="D-Importin 7/RanBP7"/>
    <property type="match status" value="1"/>
</dbReference>
<evidence type="ECO:0000313" key="10">
    <source>
        <dbReference type="EMBL" id="KAL0280329.1"/>
    </source>
</evidence>
<dbReference type="Pfam" id="PF03810">
    <property type="entry name" value="IBN_N"/>
    <property type="match status" value="1"/>
</dbReference>
<reference evidence="10" key="1">
    <citation type="journal article" date="2024" name="Gigascience">
        <title>Chromosome-level genome of the poultry shaft louse Menopon gallinae provides insight into the host-switching and adaptive evolution of parasitic lice.</title>
        <authorList>
            <person name="Xu Y."/>
            <person name="Ma L."/>
            <person name="Liu S."/>
            <person name="Liang Y."/>
            <person name="Liu Q."/>
            <person name="He Z."/>
            <person name="Tian L."/>
            <person name="Duan Y."/>
            <person name="Cai W."/>
            <person name="Li H."/>
            <person name="Song F."/>
        </authorList>
    </citation>
    <scope>NUCLEOTIDE SEQUENCE</scope>
    <source>
        <strain evidence="10">Cailab_2023a</strain>
    </source>
</reference>
<evidence type="ECO:0000256" key="5">
    <source>
        <dbReference type="ARBA" id="ARBA00022490"/>
    </source>
</evidence>
<organism evidence="10">
    <name type="scientific">Menopon gallinae</name>
    <name type="common">poultry shaft louse</name>
    <dbReference type="NCBI Taxonomy" id="328185"/>
    <lineage>
        <taxon>Eukaryota</taxon>
        <taxon>Metazoa</taxon>
        <taxon>Ecdysozoa</taxon>
        <taxon>Arthropoda</taxon>
        <taxon>Hexapoda</taxon>
        <taxon>Insecta</taxon>
        <taxon>Pterygota</taxon>
        <taxon>Neoptera</taxon>
        <taxon>Paraneoptera</taxon>
        <taxon>Psocodea</taxon>
        <taxon>Troctomorpha</taxon>
        <taxon>Phthiraptera</taxon>
        <taxon>Amblycera</taxon>
        <taxon>Menoponidae</taxon>
        <taxon>Menopon</taxon>
    </lineage>
</organism>
<keyword evidence="7" id="KW-0539">Nucleus</keyword>
<dbReference type="GO" id="GO:0005829">
    <property type="term" value="C:cytosol"/>
    <property type="evidence" value="ECO:0007669"/>
    <property type="project" value="TreeGrafter"/>
</dbReference>
<dbReference type="Pfam" id="PF25758">
    <property type="entry name" value="TPR_IPO11"/>
    <property type="match status" value="1"/>
</dbReference>
<comment type="subcellular location">
    <subcellularLocation>
        <location evidence="2">Cytoplasm</location>
    </subcellularLocation>
    <subcellularLocation>
        <location evidence="1">Nucleus</location>
    </subcellularLocation>
</comment>
<feature type="domain" description="Importin N-terminal" evidence="9">
    <location>
        <begin position="22"/>
        <end position="101"/>
    </location>
</feature>
<dbReference type="Gene3D" id="1.25.10.10">
    <property type="entry name" value="Leucine-rich Repeat Variant"/>
    <property type="match status" value="1"/>
</dbReference>
<evidence type="ECO:0000256" key="6">
    <source>
        <dbReference type="ARBA" id="ARBA00022927"/>
    </source>
</evidence>
<feature type="region of interest" description="Disordered" evidence="8">
    <location>
        <begin position="877"/>
        <end position="896"/>
    </location>
</feature>
<dbReference type="PANTHER" id="PTHR10997:SF18">
    <property type="entry name" value="D-IMPORTIN 7_RANBP7"/>
    <property type="match status" value="1"/>
</dbReference>
<dbReference type="PROSITE" id="PS50166">
    <property type="entry name" value="IMPORTIN_B_NT"/>
    <property type="match status" value="1"/>
</dbReference>
<proteinExistence type="inferred from homology"/>
<protein>
    <recommendedName>
        <fullName evidence="9">Importin N-terminal domain-containing protein</fullName>
    </recommendedName>
</protein>
<evidence type="ECO:0000256" key="2">
    <source>
        <dbReference type="ARBA" id="ARBA00004496"/>
    </source>
</evidence>
<feature type="compositionally biased region" description="Acidic residues" evidence="8">
    <location>
        <begin position="968"/>
        <end position="985"/>
    </location>
</feature>
<feature type="region of interest" description="Disordered" evidence="8">
    <location>
        <begin position="964"/>
        <end position="985"/>
    </location>
</feature>
<evidence type="ECO:0000259" key="9">
    <source>
        <dbReference type="PROSITE" id="PS50166"/>
    </source>
</evidence>
<dbReference type="InterPro" id="IPR011989">
    <property type="entry name" value="ARM-like"/>
</dbReference>
<dbReference type="InterPro" id="IPR001494">
    <property type="entry name" value="Importin-beta_N"/>
</dbReference>
<dbReference type="AlphaFoldDB" id="A0AAW2IDM5"/>
<gene>
    <name evidence="10" type="ORF">PYX00_001656</name>
</gene>
<keyword evidence="5" id="KW-0963">Cytoplasm</keyword>
<dbReference type="GO" id="GO:0031267">
    <property type="term" value="F:small GTPase binding"/>
    <property type="evidence" value="ECO:0007669"/>
    <property type="project" value="InterPro"/>
</dbReference>
<evidence type="ECO:0000256" key="7">
    <source>
        <dbReference type="ARBA" id="ARBA00023242"/>
    </source>
</evidence>
<keyword evidence="4" id="KW-0813">Transport</keyword>
<dbReference type="InterPro" id="IPR016024">
    <property type="entry name" value="ARM-type_fold"/>
</dbReference>
<feature type="compositionally biased region" description="Acidic residues" evidence="8">
    <location>
        <begin position="880"/>
        <end position="891"/>
    </location>
</feature>
<dbReference type="SMART" id="SM00913">
    <property type="entry name" value="IBN_N"/>
    <property type="match status" value="1"/>
</dbReference>
<name>A0AAW2IDM5_9NEOP</name>